<protein>
    <submittedName>
        <fullName evidence="1">Uncharacterized protein</fullName>
    </submittedName>
</protein>
<gene>
    <name evidence="1" type="ORF">HDA44_005577</name>
</gene>
<dbReference type="EMBL" id="JACHNF010000001">
    <property type="protein sequence ID" value="MBB5982236.1"/>
    <property type="molecule type" value="Genomic_DNA"/>
</dbReference>
<comment type="caution">
    <text evidence="1">The sequence shown here is derived from an EMBL/GenBank/DDBJ whole genome shotgun (WGS) entry which is preliminary data.</text>
</comment>
<sequence length="118" mass="13277">MNSVRTFRVIVRGEFTGLTADQRDQLRAEIAQHDLLLATYSEAGDLSYDESLRPFTIRCQVVQPADRPDQDAIDHGLLTAGDLLDQRGLPHHRLRATATCLEDIKIPHRKRTGKISTT</sequence>
<name>A0A841DZM3_9ACTN</name>
<organism evidence="1 2">
    <name type="scientific">Kribbella solani</name>
    <dbReference type="NCBI Taxonomy" id="236067"/>
    <lineage>
        <taxon>Bacteria</taxon>
        <taxon>Bacillati</taxon>
        <taxon>Actinomycetota</taxon>
        <taxon>Actinomycetes</taxon>
        <taxon>Propionibacteriales</taxon>
        <taxon>Kribbellaceae</taxon>
        <taxon>Kribbella</taxon>
    </lineage>
</organism>
<evidence type="ECO:0000313" key="1">
    <source>
        <dbReference type="EMBL" id="MBB5982236.1"/>
    </source>
</evidence>
<evidence type="ECO:0000313" key="2">
    <source>
        <dbReference type="Proteomes" id="UP000558997"/>
    </source>
</evidence>
<dbReference type="RefSeq" id="WP_184839303.1">
    <property type="nucleotide sequence ID" value="NZ_BAAAVN010000008.1"/>
</dbReference>
<dbReference type="InterPro" id="IPR045778">
    <property type="entry name" value="DUF6204"/>
</dbReference>
<dbReference type="Pfam" id="PF19707">
    <property type="entry name" value="DUF6204"/>
    <property type="match status" value="1"/>
</dbReference>
<proteinExistence type="predicted"/>
<keyword evidence="2" id="KW-1185">Reference proteome</keyword>
<dbReference type="Proteomes" id="UP000558997">
    <property type="component" value="Unassembled WGS sequence"/>
</dbReference>
<reference evidence="1 2" key="1">
    <citation type="submission" date="2020-08" db="EMBL/GenBank/DDBJ databases">
        <title>Sequencing the genomes of 1000 actinobacteria strains.</title>
        <authorList>
            <person name="Klenk H.-P."/>
        </authorList>
    </citation>
    <scope>NUCLEOTIDE SEQUENCE [LARGE SCALE GENOMIC DNA]</scope>
    <source>
        <strain evidence="1 2">DSM 17294</strain>
    </source>
</reference>
<accession>A0A841DZM3</accession>
<dbReference type="AlphaFoldDB" id="A0A841DZM3"/>